<evidence type="ECO:0000256" key="2">
    <source>
        <dbReference type="ARBA" id="ARBA00022692"/>
    </source>
</evidence>
<dbReference type="GO" id="GO:0016020">
    <property type="term" value="C:membrane"/>
    <property type="evidence" value="ECO:0007669"/>
    <property type="project" value="UniProtKB-SubCell"/>
</dbReference>
<dbReference type="eggNOG" id="ENOG502Z7KS">
    <property type="taxonomic scope" value="Bacteria"/>
</dbReference>
<keyword evidence="2 5" id="KW-0812">Transmembrane</keyword>
<dbReference type="Proteomes" id="UP000028006">
    <property type="component" value="Unassembled WGS sequence"/>
</dbReference>
<comment type="caution">
    <text evidence="7">The sequence shown here is derived from an EMBL/GenBank/DDBJ whole genome shotgun (WGS) entry which is preliminary data.</text>
</comment>
<gene>
    <name evidence="7" type="ORF">GZ77_15635</name>
</gene>
<evidence type="ECO:0000256" key="5">
    <source>
        <dbReference type="SAM" id="Phobius"/>
    </source>
</evidence>
<feature type="domain" description="Yip1" evidence="6">
    <location>
        <begin position="6"/>
        <end position="182"/>
    </location>
</feature>
<dbReference type="Pfam" id="PF04893">
    <property type="entry name" value="Yip1"/>
    <property type="match status" value="1"/>
</dbReference>
<evidence type="ECO:0000313" key="7">
    <source>
        <dbReference type="EMBL" id="KEQ13727.1"/>
    </source>
</evidence>
<feature type="transmembrane region" description="Helical" evidence="5">
    <location>
        <begin position="70"/>
        <end position="92"/>
    </location>
</feature>
<dbReference type="InterPro" id="IPR006977">
    <property type="entry name" value="Yip1_dom"/>
</dbReference>
<feature type="transmembrane region" description="Helical" evidence="5">
    <location>
        <begin position="165"/>
        <end position="190"/>
    </location>
</feature>
<evidence type="ECO:0000256" key="1">
    <source>
        <dbReference type="ARBA" id="ARBA00004141"/>
    </source>
</evidence>
<feature type="transmembrane region" description="Helical" evidence="5">
    <location>
        <begin position="133"/>
        <end position="153"/>
    </location>
</feature>
<evidence type="ECO:0000256" key="3">
    <source>
        <dbReference type="ARBA" id="ARBA00022989"/>
    </source>
</evidence>
<evidence type="ECO:0000313" key="8">
    <source>
        <dbReference type="Proteomes" id="UP000028006"/>
    </source>
</evidence>
<dbReference type="EMBL" id="JOKG01000003">
    <property type="protein sequence ID" value="KEQ13727.1"/>
    <property type="molecule type" value="Genomic_DNA"/>
</dbReference>
<feature type="transmembrane region" description="Helical" evidence="5">
    <location>
        <begin position="104"/>
        <end position="121"/>
    </location>
</feature>
<keyword evidence="4 5" id="KW-0472">Membrane</keyword>
<reference evidence="7 8" key="1">
    <citation type="submission" date="2014-06" db="EMBL/GenBank/DDBJ databases">
        <title>Whole Genome Sequences of Three Symbiotic Endozoicomonas Bacteria.</title>
        <authorList>
            <person name="Neave M.J."/>
            <person name="Apprill A."/>
            <person name="Voolstra C.R."/>
        </authorList>
    </citation>
    <scope>NUCLEOTIDE SEQUENCE [LARGE SCALE GENOMIC DNA]</scope>
    <source>
        <strain evidence="7 8">LMG 24815</strain>
    </source>
</reference>
<dbReference type="AlphaFoldDB" id="A0A081N5K4"/>
<protein>
    <recommendedName>
        <fullName evidence="6">Yip1 domain-containing protein</fullName>
    </recommendedName>
</protein>
<comment type="subcellular location">
    <subcellularLocation>
        <location evidence="1">Membrane</location>
        <topology evidence="1">Multi-pass membrane protein</topology>
    </subcellularLocation>
</comment>
<evidence type="ECO:0000256" key="4">
    <source>
        <dbReference type="ARBA" id="ARBA00023136"/>
    </source>
</evidence>
<evidence type="ECO:0000259" key="6">
    <source>
        <dbReference type="Pfam" id="PF04893"/>
    </source>
</evidence>
<organism evidence="7 8">
    <name type="scientific">Endozoicomonas montiporae</name>
    <dbReference type="NCBI Taxonomy" id="1027273"/>
    <lineage>
        <taxon>Bacteria</taxon>
        <taxon>Pseudomonadati</taxon>
        <taxon>Pseudomonadota</taxon>
        <taxon>Gammaproteobacteria</taxon>
        <taxon>Oceanospirillales</taxon>
        <taxon>Endozoicomonadaceae</taxon>
        <taxon>Endozoicomonas</taxon>
    </lineage>
</organism>
<name>A0A081N5K4_9GAMM</name>
<accession>A0A081N5K4</accession>
<proteinExistence type="predicted"/>
<keyword evidence="8" id="KW-1185">Reference proteome</keyword>
<sequence length="201" mass="22251">MLNHVWGLLTHPRDEWLDIRSRANSTESRSGLFDLFFLAMIPGISSFIGSVYFGWSATGLDPVKVSMDSAAIMSIASWLAMIAGTVFMGLFIHWMERTYGSHRNYLDCVCFAVYVATPLYLTGLSGLYPSIPLTMLAVLLGIGWSAYLLYLGTPLFMDIPKERGFLFATSIVCVALVLLVSMKVATVLLWDLGFGPEFIPD</sequence>
<keyword evidence="3 5" id="KW-1133">Transmembrane helix</keyword>
<feature type="transmembrane region" description="Helical" evidence="5">
    <location>
        <begin position="32"/>
        <end position="55"/>
    </location>
</feature>